<organism evidence="4 5">
    <name type="scientific">Loktanella gaetbuli</name>
    <dbReference type="NCBI Taxonomy" id="2881335"/>
    <lineage>
        <taxon>Bacteria</taxon>
        <taxon>Pseudomonadati</taxon>
        <taxon>Pseudomonadota</taxon>
        <taxon>Alphaproteobacteria</taxon>
        <taxon>Rhodobacterales</taxon>
        <taxon>Roseobacteraceae</taxon>
        <taxon>Loktanella</taxon>
    </lineage>
</organism>
<evidence type="ECO:0000256" key="3">
    <source>
        <dbReference type="ARBA" id="ARBA00023002"/>
    </source>
</evidence>
<dbReference type="EMBL" id="JAJATZ010000001">
    <property type="protein sequence ID" value="MCB5197753.1"/>
    <property type="molecule type" value="Genomic_DNA"/>
</dbReference>
<gene>
    <name evidence="4" type="ORF">LGQ03_00715</name>
</gene>
<accession>A0ABS8BPU9</accession>
<dbReference type="InterPro" id="IPR003723">
    <property type="entry name" value="Precorrin-6x_reduct"/>
</dbReference>
<evidence type="ECO:0000256" key="2">
    <source>
        <dbReference type="ARBA" id="ARBA00022573"/>
    </source>
</evidence>
<dbReference type="PANTHER" id="PTHR36925">
    <property type="entry name" value="COBALT-PRECORRIN-6A REDUCTASE"/>
    <property type="match status" value="1"/>
</dbReference>
<dbReference type="Proteomes" id="UP001138961">
    <property type="component" value="Unassembled WGS sequence"/>
</dbReference>
<dbReference type="EC" id="1.3.1.106" evidence="4"/>
<dbReference type="RefSeq" id="WP_226746856.1">
    <property type="nucleotide sequence ID" value="NZ_JAJATZ010000001.1"/>
</dbReference>
<dbReference type="PROSITE" id="PS51014">
    <property type="entry name" value="COBK_CBIJ"/>
    <property type="match status" value="1"/>
</dbReference>
<keyword evidence="5" id="KW-1185">Reference proteome</keyword>
<dbReference type="NCBIfam" id="NF005968">
    <property type="entry name" value="PRK08057.1-2"/>
    <property type="match status" value="1"/>
</dbReference>
<sequence length="242" mass="26173">MTLLLLAGTGDARRLAQGLADSDVPAIASLSGATRQANALPLPTRIGGFGGEAEFRDFLSTQGITAVLDATHPFASRITLRTAAVCRDVGLAYLYHLRPPWSPGPEDRWTMIDREEDAAQHIGPDQTVFLGTGRQTLDRFSNLEGRRVICRQIDPPTSPFPFEGGEFLIGRPPFSVPHERDLFTELGIDVLVVKNAGGSASRTKLTAAADLGLPVLMIRRPPPPDAPICDDLAEALDWAKRQ</sequence>
<dbReference type="PANTHER" id="PTHR36925:SF1">
    <property type="entry name" value="COBALT-PRECORRIN-6A REDUCTASE"/>
    <property type="match status" value="1"/>
</dbReference>
<reference evidence="4" key="1">
    <citation type="submission" date="2021-10" db="EMBL/GenBank/DDBJ databases">
        <title>Loktanella gaetbuli sp. nov., isolated from a tidal flat.</title>
        <authorList>
            <person name="Park S."/>
            <person name="Yoon J.-H."/>
        </authorList>
    </citation>
    <scope>NUCLEOTIDE SEQUENCE</scope>
    <source>
        <strain evidence="4">TSTF-M6</strain>
    </source>
</reference>
<protein>
    <submittedName>
        <fullName evidence="4">Cobalt-precorrin-6A reductase</fullName>
        <ecNumber evidence="4">1.3.1.106</ecNumber>
    </submittedName>
</protein>
<evidence type="ECO:0000313" key="4">
    <source>
        <dbReference type="EMBL" id="MCB5197753.1"/>
    </source>
</evidence>
<dbReference type="GO" id="GO:0016491">
    <property type="term" value="F:oxidoreductase activity"/>
    <property type="evidence" value="ECO:0007669"/>
    <property type="project" value="UniProtKB-KW"/>
</dbReference>
<dbReference type="Pfam" id="PF02571">
    <property type="entry name" value="CbiJ"/>
    <property type="match status" value="1"/>
</dbReference>
<comment type="caution">
    <text evidence="4">The sequence shown here is derived from an EMBL/GenBank/DDBJ whole genome shotgun (WGS) entry which is preliminary data.</text>
</comment>
<comment type="pathway">
    <text evidence="1">Cofactor biosynthesis; adenosylcobalamin biosynthesis.</text>
</comment>
<proteinExistence type="predicted"/>
<name>A0ABS8BPU9_9RHOB</name>
<keyword evidence="3 4" id="KW-0560">Oxidoreductase</keyword>
<dbReference type="NCBIfam" id="TIGR00715">
    <property type="entry name" value="precor6x_red"/>
    <property type="match status" value="1"/>
</dbReference>
<evidence type="ECO:0000256" key="1">
    <source>
        <dbReference type="ARBA" id="ARBA00004953"/>
    </source>
</evidence>
<evidence type="ECO:0000313" key="5">
    <source>
        <dbReference type="Proteomes" id="UP001138961"/>
    </source>
</evidence>
<keyword evidence="2" id="KW-0169">Cobalamin biosynthesis</keyword>